<comment type="function">
    <text evidence="13">Catalyzes the conversion of dethiobiotin (DTB) to biotin by the insertion of a sulfur atom into dethiobiotin via a radical-based mechanism.</text>
</comment>
<feature type="binding site" evidence="13 14">
    <location>
        <position position="66"/>
    </location>
    <ligand>
        <name>[4Fe-4S] cluster</name>
        <dbReference type="ChEBI" id="CHEBI:49883"/>
        <note>4Fe-4S-S-AdoMet</note>
    </ligand>
</feature>
<dbReference type="GO" id="GO:0009102">
    <property type="term" value="P:biotin biosynthetic process"/>
    <property type="evidence" value="ECO:0007669"/>
    <property type="project" value="UniProtKB-UniRule"/>
</dbReference>
<keyword evidence="9 13" id="KW-0093">Biotin biosynthesis</keyword>
<dbReference type="Gene3D" id="3.20.20.70">
    <property type="entry name" value="Aldolase class I"/>
    <property type="match status" value="1"/>
</dbReference>
<organism evidence="16 17">
    <name type="scientific">Methyloligella halotolerans</name>
    <dbReference type="NCBI Taxonomy" id="1177755"/>
    <lineage>
        <taxon>Bacteria</taxon>
        <taxon>Pseudomonadati</taxon>
        <taxon>Pseudomonadota</taxon>
        <taxon>Alphaproteobacteria</taxon>
        <taxon>Hyphomicrobiales</taxon>
        <taxon>Hyphomicrobiaceae</taxon>
        <taxon>Methyloligella</taxon>
    </lineage>
</organism>
<evidence type="ECO:0000256" key="8">
    <source>
        <dbReference type="ARBA" id="ARBA00022723"/>
    </source>
</evidence>
<evidence type="ECO:0000256" key="3">
    <source>
        <dbReference type="ARBA" id="ARBA00012236"/>
    </source>
</evidence>
<keyword evidence="6 13" id="KW-0949">S-adenosyl-L-methionine</keyword>
<feature type="binding site" evidence="13 14">
    <location>
        <position position="204"/>
    </location>
    <ligand>
        <name>[2Fe-2S] cluster</name>
        <dbReference type="ChEBI" id="CHEBI:190135"/>
    </ligand>
</feature>
<feature type="binding site" evidence="13 14">
    <location>
        <position position="112"/>
    </location>
    <ligand>
        <name>[2Fe-2S] cluster</name>
        <dbReference type="ChEBI" id="CHEBI:190135"/>
    </ligand>
</feature>
<dbReference type="SMART" id="SM00729">
    <property type="entry name" value="Elp3"/>
    <property type="match status" value="1"/>
</dbReference>
<dbReference type="OrthoDB" id="9786826at2"/>
<keyword evidence="5 13" id="KW-0808">Transferase</keyword>
<feature type="domain" description="Radical SAM core" evidence="15">
    <location>
        <begin position="51"/>
        <end position="281"/>
    </location>
</feature>
<dbReference type="AlphaFoldDB" id="A0A1E2S3G5"/>
<keyword evidence="8 13" id="KW-0479">Metal-binding</keyword>
<sequence>METPVITPESAARGGLRHDWTRDEIQALLEAPLMTLLDQAREVHRRHHEDGTVQLASLLSIKTGACPEDCKYCPQSAHYAKKTGLEREALLDVDDVLSKARRAREAGATRFCMGAAWRQVRDGKEFDSVLEMVRGVRDMGMEACVTLGMLNKDQAKRLADAGLTAYNHNLDTSQEYYEKIITTRTFQDRLDTIENVRDAGVEVCCGGIIGMGESISDRASLLKSLADMTPHPESVPINALVPVEGTPLAHRAKVDSMELVRMIATARIVMPKSRVRLSAGRHNLTKEAQLLCLMAGANSIFYGEKLLTTDNNDTSEDLALIEEAGLTVSGPRAEDTSCGGRESAAACAKARG</sequence>
<dbReference type="InterPro" id="IPR002684">
    <property type="entry name" value="Biotin_synth/BioAB"/>
</dbReference>
<dbReference type="RefSeq" id="WP_083226440.1">
    <property type="nucleotide sequence ID" value="NZ_MASI01000001.1"/>
</dbReference>
<dbReference type="Pfam" id="PF06968">
    <property type="entry name" value="BATS"/>
    <property type="match status" value="1"/>
</dbReference>
<evidence type="ECO:0000256" key="2">
    <source>
        <dbReference type="ARBA" id="ARBA00010765"/>
    </source>
</evidence>
<dbReference type="SFLD" id="SFLDG01278">
    <property type="entry name" value="biotin_synthase_like"/>
    <property type="match status" value="1"/>
</dbReference>
<dbReference type="GO" id="GO:0051537">
    <property type="term" value="F:2 iron, 2 sulfur cluster binding"/>
    <property type="evidence" value="ECO:0007669"/>
    <property type="project" value="UniProtKB-KW"/>
</dbReference>
<keyword evidence="7 13" id="KW-0001">2Fe-2S</keyword>
<comment type="caution">
    <text evidence="16">The sequence shown here is derived from an EMBL/GenBank/DDBJ whole genome shotgun (WGS) entry which is preliminary data.</text>
</comment>
<evidence type="ECO:0000256" key="5">
    <source>
        <dbReference type="ARBA" id="ARBA00022679"/>
    </source>
</evidence>
<evidence type="ECO:0000256" key="14">
    <source>
        <dbReference type="PIRSR" id="PIRSR001619-1"/>
    </source>
</evidence>
<dbReference type="EMBL" id="MASI01000001">
    <property type="protein sequence ID" value="ODA68942.1"/>
    <property type="molecule type" value="Genomic_DNA"/>
</dbReference>
<comment type="similarity">
    <text evidence="2 13">Belongs to the radical SAM superfamily. Biotin synthase family.</text>
</comment>
<dbReference type="Proteomes" id="UP000095087">
    <property type="component" value="Unassembled WGS sequence"/>
</dbReference>
<accession>A0A1E2S3G5</accession>
<dbReference type="GO" id="GO:0051539">
    <property type="term" value="F:4 iron, 4 sulfur cluster binding"/>
    <property type="evidence" value="ECO:0007669"/>
    <property type="project" value="UniProtKB-KW"/>
</dbReference>
<dbReference type="InterPro" id="IPR010722">
    <property type="entry name" value="BATS_dom"/>
</dbReference>
<dbReference type="PROSITE" id="PS51918">
    <property type="entry name" value="RADICAL_SAM"/>
    <property type="match status" value="1"/>
</dbReference>
<comment type="cofactor">
    <cofactor evidence="13 14">
        <name>[4Fe-4S] cluster</name>
        <dbReference type="ChEBI" id="CHEBI:49883"/>
    </cofactor>
    <text evidence="13 14">Binds 1 [4Fe-4S] cluster. The cluster is coordinated with 3 cysteines and an exchangeable S-adenosyl-L-methionine.</text>
</comment>
<proteinExistence type="inferred from homology"/>
<dbReference type="InterPro" id="IPR006638">
    <property type="entry name" value="Elp3/MiaA/NifB-like_rSAM"/>
</dbReference>
<dbReference type="InterPro" id="IPR058240">
    <property type="entry name" value="rSAM_sf"/>
</dbReference>
<dbReference type="SMART" id="SM00876">
    <property type="entry name" value="BATS"/>
    <property type="match status" value="1"/>
</dbReference>
<keyword evidence="11 13" id="KW-0411">Iron-sulfur</keyword>
<evidence type="ECO:0000256" key="4">
    <source>
        <dbReference type="ARBA" id="ARBA00022485"/>
    </source>
</evidence>
<evidence type="ECO:0000256" key="11">
    <source>
        <dbReference type="ARBA" id="ARBA00023014"/>
    </source>
</evidence>
<dbReference type="NCBIfam" id="TIGR00433">
    <property type="entry name" value="bioB"/>
    <property type="match status" value="1"/>
</dbReference>
<dbReference type="InterPro" id="IPR024177">
    <property type="entry name" value="Biotin_synthase"/>
</dbReference>
<gene>
    <name evidence="13" type="primary">bioB</name>
    <name evidence="16" type="ORF">A7A08_00776</name>
</gene>
<dbReference type="PANTHER" id="PTHR22976:SF2">
    <property type="entry name" value="BIOTIN SYNTHASE, MITOCHONDRIAL"/>
    <property type="match status" value="1"/>
</dbReference>
<dbReference type="InterPro" id="IPR007197">
    <property type="entry name" value="rSAM"/>
</dbReference>
<evidence type="ECO:0000256" key="9">
    <source>
        <dbReference type="ARBA" id="ARBA00022756"/>
    </source>
</evidence>
<dbReference type="SUPFAM" id="SSF102114">
    <property type="entry name" value="Radical SAM enzymes"/>
    <property type="match status" value="1"/>
</dbReference>
<dbReference type="FunFam" id="3.20.20.70:FF:000011">
    <property type="entry name" value="Biotin synthase"/>
    <property type="match status" value="1"/>
</dbReference>
<reference evidence="16 17" key="1">
    <citation type="submission" date="2016-07" db="EMBL/GenBank/DDBJ databases">
        <title>Draft genome sequence of Methyloligella halotolerans C2T (VKM B-2706T=CCUG 61687T=DSM 25045T), a halotolerant polyhydroxybutyrate accumulating methylotroph.</title>
        <authorList>
            <person name="Vasilenko O.V."/>
            <person name="Doronina N.V."/>
            <person name="Poroshina M.N."/>
            <person name="Tarlachkov S.V."/>
            <person name="Trotsenko Y.A."/>
        </authorList>
    </citation>
    <scope>NUCLEOTIDE SEQUENCE [LARGE SCALE GENOMIC DNA]</scope>
    <source>
        <strain evidence="16 17">VKM B-2706</strain>
    </source>
</reference>
<protein>
    <recommendedName>
        <fullName evidence="3 13">Biotin synthase</fullName>
        <ecNumber evidence="3 13">2.8.1.6</ecNumber>
    </recommendedName>
</protein>
<comment type="cofactor">
    <cofactor evidence="13">
        <name>[2Fe-2S] cluster</name>
        <dbReference type="ChEBI" id="CHEBI:190135"/>
    </cofactor>
    <text evidence="13">Binds 1 [2Fe-2S] cluster. The cluster is coordinated with 3 cysteines and 1 arginine.</text>
</comment>
<evidence type="ECO:0000256" key="13">
    <source>
        <dbReference type="HAMAP-Rule" id="MF_01694"/>
    </source>
</evidence>
<evidence type="ECO:0000259" key="15">
    <source>
        <dbReference type="PROSITE" id="PS51918"/>
    </source>
</evidence>
<dbReference type="PATRIC" id="fig|1177755.3.peg.778"/>
<comment type="catalytic activity">
    <reaction evidence="12 13">
        <text>(4R,5S)-dethiobiotin + (sulfur carrier)-SH + 2 reduced [2Fe-2S]-[ferredoxin] + 2 S-adenosyl-L-methionine = (sulfur carrier)-H + biotin + 2 5'-deoxyadenosine + 2 L-methionine + 2 oxidized [2Fe-2S]-[ferredoxin]</text>
        <dbReference type="Rhea" id="RHEA:22060"/>
        <dbReference type="Rhea" id="RHEA-COMP:10000"/>
        <dbReference type="Rhea" id="RHEA-COMP:10001"/>
        <dbReference type="Rhea" id="RHEA-COMP:14737"/>
        <dbReference type="Rhea" id="RHEA-COMP:14739"/>
        <dbReference type="ChEBI" id="CHEBI:17319"/>
        <dbReference type="ChEBI" id="CHEBI:29917"/>
        <dbReference type="ChEBI" id="CHEBI:33737"/>
        <dbReference type="ChEBI" id="CHEBI:33738"/>
        <dbReference type="ChEBI" id="CHEBI:57586"/>
        <dbReference type="ChEBI" id="CHEBI:57844"/>
        <dbReference type="ChEBI" id="CHEBI:59789"/>
        <dbReference type="ChEBI" id="CHEBI:64428"/>
        <dbReference type="ChEBI" id="CHEBI:149473"/>
        <dbReference type="EC" id="2.8.1.6"/>
    </reaction>
</comment>
<feature type="binding site" evidence="13 14">
    <location>
        <position position="144"/>
    </location>
    <ligand>
        <name>[2Fe-2S] cluster</name>
        <dbReference type="ChEBI" id="CHEBI:190135"/>
    </ligand>
</feature>
<evidence type="ECO:0000256" key="6">
    <source>
        <dbReference type="ARBA" id="ARBA00022691"/>
    </source>
</evidence>
<dbReference type="GO" id="GO:0005506">
    <property type="term" value="F:iron ion binding"/>
    <property type="evidence" value="ECO:0007669"/>
    <property type="project" value="UniProtKB-UniRule"/>
</dbReference>
<dbReference type="Pfam" id="PF04055">
    <property type="entry name" value="Radical_SAM"/>
    <property type="match status" value="1"/>
</dbReference>
<dbReference type="EC" id="2.8.1.6" evidence="3 13"/>
<feature type="binding site" evidence="13 14">
    <location>
        <position position="73"/>
    </location>
    <ligand>
        <name>[4Fe-4S] cluster</name>
        <dbReference type="ChEBI" id="CHEBI:49883"/>
        <note>4Fe-4S-S-AdoMet</note>
    </ligand>
</feature>
<dbReference type="HAMAP" id="MF_01694">
    <property type="entry name" value="BioB"/>
    <property type="match status" value="1"/>
</dbReference>
<dbReference type="STRING" id="1177755.A7A08_00776"/>
<keyword evidence="10 13" id="KW-0408">Iron</keyword>
<dbReference type="CDD" id="cd01335">
    <property type="entry name" value="Radical_SAM"/>
    <property type="match status" value="1"/>
</dbReference>
<dbReference type="SFLD" id="SFLDF00272">
    <property type="entry name" value="biotin_synthase"/>
    <property type="match status" value="1"/>
</dbReference>
<keyword evidence="4 13" id="KW-0004">4Fe-4S</keyword>
<feature type="binding site" evidence="13 14">
    <location>
        <position position="276"/>
    </location>
    <ligand>
        <name>[2Fe-2S] cluster</name>
        <dbReference type="ChEBI" id="CHEBI:190135"/>
    </ligand>
</feature>
<dbReference type="InterPro" id="IPR013785">
    <property type="entry name" value="Aldolase_TIM"/>
</dbReference>
<feature type="binding site" evidence="13 14">
    <location>
        <position position="70"/>
    </location>
    <ligand>
        <name>[4Fe-4S] cluster</name>
        <dbReference type="ChEBI" id="CHEBI:49883"/>
        <note>4Fe-4S-S-AdoMet</note>
    </ligand>
</feature>
<evidence type="ECO:0000256" key="7">
    <source>
        <dbReference type="ARBA" id="ARBA00022714"/>
    </source>
</evidence>
<evidence type="ECO:0000256" key="1">
    <source>
        <dbReference type="ARBA" id="ARBA00004942"/>
    </source>
</evidence>
<comment type="cofactor">
    <cofactor evidence="14">
        <name>[2Fe-2S] cluster</name>
        <dbReference type="ChEBI" id="CHEBI:190135"/>
    </cofactor>
    <text evidence="14">Binds 1 [2Fe-2S] cluster. The cluster is coordinated with 3 cysteines and 1 arginine.</text>
</comment>
<comment type="pathway">
    <text evidence="1 13">Cofactor biosynthesis; biotin biosynthesis; biotin from 7,8-diaminononanoate: step 2/2.</text>
</comment>
<dbReference type="SFLD" id="SFLDG01060">
    <property type="entry name" value="BATS_domain_containing"/>
    <property type="match status" value="1"/>
</dbReference>
<evidence type="ECO:0000313" key="16">
    <source>
        <dbReference type="EMBL" id="ODA68942.1"/>
    </source>
</evidence>
<evidence type="ECO:0000313" key="17">
    <source>
        <dbReference type="Proteomes" id="UP000095087"/>
    </source>
</evidence>
<comment type="subunit">
    <text evidence="13">Homodimer.</text>
</comment>
<name>A0A1E2S3G5_9HYPH</name>
<evidence type="ECO:0000256" key="10">
    <source>
        <dbReference type="ARBA" id="ARBA00023004"/>
    </source>
</evidence>
<dbReference type="PIRSF" id="PIRSF001619">
    <property type="entry name" value="Biotin_synth"/>
    <property type="match status" value="1"/>
</dbReference>
<dbReference type="PANTHER" id="PTHR22976">
    <property type="entry name" value="BIOTIN SYNTHASE"/>
    <property type="match status" value="1"/>
</dbReference>
<dbReference type="SFLD" id="SFLDS00029">
    <property type="entry name" value="Radical_SAM"/>
    <property type="match status" value="1"/>
</dbReference>
<evidence type="ECO:0000256" key="12">
    <source>
        <dbReference type="ARBA" id="ARBA00051157"/>
    </source>
</evidence>
<dbReference type="GO" id="GO:0004076">
    <property type="term" value="F:biotin synthase activity"/>
    <property type="evidence" value="ECO:0007669"/>
    <property type="project" value="UniProtKB-UniRule"/>
</dbReference>
<dbReference type="UniPathway" id="UPA00078">
    <property type="reaction ID" value="UER00162"/>
</dbReference>
<keyword evidence="17" id="KW-1185">Reference proteome</keyword>